<evidence type="ECO:0000313" key="7">
    <source>
        <dbReference type="Proteomes" id="UP001287356"/>
    </source>
</evidence>
<keyword evidence="4" id="KW-0732">Signal</keyword>
<dbReference type="AlphaFoldDB" id="A0AAE0N858"/>
<dbReference type="PANTHER" id="PTHR47966:SF65">
    <property type="entry name" value="ASPARTIC-TYPE ENDOPEPTIDASE"/>
    <property type="match status" value="1"/>
</dbReference>
<name>A0AAE0N858_9PEZI</name>
<feature type="active site" evidence="2">
    <location>
        <position position="310"/>
    </location>
</feature>
<feature type="signal peptide" evidence="4">
    <location>
        <begin position="1"/>
        <end position="19"/>
    </location>
</feature>
<evidence type="ECO:0000256" key="2">
    <source>
        <dbReference type="PIRSR" id="PIRSR601461-1"/>
    </source>
</evidence>
<dbReference type="EMBL" id="JAULSN010000004">
    <property type="protein sequence ID" value="KAK3373004.1"/>
    <property type="molecule type" value="Genomic_DNA"/>
</dbReference>
<reference evidence="6" key="1">
    <citation type="journal article" date="2023" name="Mol. Phylogenet. Evol.">
        <title>Genome-scale phylogeny and comparative genomics of the fungal order Sordariales.</title>
        <authorList>
            <person name="Hensen N."/>
            <person name="Bonometti L."/>
            <person name="Westerberg I."/>
            <person name="Brannstrom I.O."/>
            <person name="Guillou S."/>
            <person name="Cros-Aarteil S."/>
            <person name="Calhoun S."/>
            <person name="Haridas S."/>
            <person name="Kuo A."/>
            <person name="Mondo S."/>
            <person name="Pangilinan J."/>
            <person name="Riley R."/>
            <person name="LaButti K."/>
            <person name="Andreopoulos B."/>
            <person name="Lipzen A."/>
            <person name="Chen C."/>
            <person name="Yan M."/>
            <person name="Daum C."/>
            <person name="Ng V."/>
            <person name="Clum A."/>
            <person name="Steindorff A."/>
            <person name="Ohm R.A."/>
            <person name="Martin F."/>
            <person name="Silar P."/>
            <person name="Natvig D.O."/>
            <person name="Lalanne C."/>
            <person name="Gautier V."/>
            <person name="Ament-Velasquez S.L."/>
            <person name="Kruys A."/>
            <person name="Hutchinson M.I."/>
            <person name="Powell A.J."/>
            <person name="Barry K."/>
            <person name="Miller A.N."/>
            <person name="Grigoriev I.V."/>
            <person name="Debuchy R."/>
            <person name="Gladieux P."/>
            <person name="Hiltunen Thoren M."/>
            <person name="Johannesson H."/>
        </authorList>
    </citation>
    <scope>NUCLEOTIDE SEQUENCE</scope>
    <source>
        <strain evidence="6">CBS 958.72</strain>
    </source>
</reference>
<organism evidence="6 7">
    <name type="scientific">Lasiosphaeria ovina</name>
    <dbReference type="NCBI Taxonomy" id="92902"/>
    <lineage>
        <taxon>Eukaryota</taxon>
        <taxon>Fungi</taxon>
        <taxon>Dikarya</taxon>
        <taxon>Ascomycota</taxon>
        <taxon>Pezizomycotina</taxon>
        <taxon>Sordariomycetes</taxon>
        <taxon>Sordariomycetidae</taxon>
        <taxon>Sordariales</taxon>
        <taxon>Lasiosphaeriaceae</taxon>
        <taxon>Lasiosphaeria</taxon>
    </lineage>
</organism>
<feature type="active site" evidence="2">
    <location>
        <position position="87"/>
    </location>
</feature>
<dbReference type="InterPro" id="IPR033121">
    <property type="entry name" value="PEPTIDASE_A1"/>
</dbReference>
<sequence length="476" mass="49390">MAPSTAVLAAAGYFAVASALHAQSFPGASVGHGFISIPVSADKRAAVLAKRDGSGYSDVSIQNLHISGYTIQIEIGTPPQTLDVAVDTGSVELWVNPNCDRSSLAKNETVNGQTVVYGDSVLTDPAECRKRGRYDASKSSTVGDPKMPSQFIVYGGQTTADIDYVSDKISIGGLSVDSQIFGTATDSNQTGIGIMGFGPARGGYNNSGTYPLFLTQLAKSGAIASPAFSLDLRDLDNATGSIIFGGVDKKKYMGALATIPFQTVSRKYSNSDNTYEEHSYYLTVKSMTLVRPDGSTKGYDIGGSFLTSLDCGSANNLLPVGVASAICADLNGTVTDSVGSCNVDCAARQRPGGVTFGLDGKDILLSYENMIEEFTGSNGQPSTCVVRNSDNVVFVNPFTGILGAPFLRSSYAVFDWGNSNLHIAQAADCGTNIVAIGNGTNSVPSGNSDCTSPAAKFVAQFGLALGVAVLSGFALL</sequence>
<dbReference type="PROSITE" id="PS51767">
    <property type="entry name" value="PEPTIDASE_A1"/>
    <property type="match status" value="1"/>
</dbReference>
<dbReference type="PRINTS" id="PR00792">
    <property type="entry name" value="PEPSIN"/>
</dbReference>
<proteinExistence type="inferred from homology"/>
<dbReference type="Gene3D" id="2.40.70.10">
    <property type="entry name" value="Acid Proteases"/>
    <property type="match status" value="2"/>
</dbReference>
<feature type="domain" description="Peptidase A1" evidence="5">
    <location>
        <begin position="69"/>
        <end position="424"/>
    </location>
</feature>
<protein>
    <submittedName>
        <fullName evidence="6">Aspartic peptidase domain-containing protein</fullName>
    </submittedName>
</protein>
<evidence type="ECO:0000256" key="3">
    <source>
        <dbReference type="PIRSR" id="PIRSR601461-2"/>
    </source>
</evidence>
<comment type="caution">
    <text evidence="6">The sequence shown here is derived from an EMBL/GenBank/DDBJ whole genome shotgun (WGS) entry which is preliminary data.</text>
</comment>
<dbReference type="InterPro" id="IPR021109">
    <property type="entry name" value="Peptidase_aspartic_dom_sf"/>
</dbReference>
<evidence type="ECO:0000256" key="4">
    <source>
        <dbReference type="SAM" id="SignalP"/>
    </source>
</evidence>
<evidence type="ECO:0000256" key="1">
    <source>
        <dbReference type="ARBA" id="ARBA00007447"/>
    </source>
</evidence>
<keyword evidence="7" id="KW-1185">Reference proteome</keyword>
<dbReference type="Pfam" id="PF00026">
    <property type="entry name" value="Asp"/>
    <property type="match status" value="1"/>
</dbReference>
<feature type="disulfide bond" evidence="3">
    <location>
        <begin position="345"/>
        <end position="384"/>
    </location>
</feature>
<evidence type="ECO:0000313" key="6">
    <source>
        <dbReference type="EMBL" id="KAK3373004.1"/>
    </source>
</evidence>
<keyword evidence="3" id="KW-1015">Disulfide bond</keyword>
<accession>A0AAE0N858</accession>
<dbReference type="SUPFAM" id="SSF50630">
    <property type="entry name" value="Acid proteases"/>
    <property type="match status" value="1"/>
</dbReference>
<dbReference type="InterPro" id="IPR001461">
    <property type="entry name" value="Aspartic_peptidase_A1"/>
</dbReference>
<feature type="chain" id="PRO_5042285555" evidence="4">
    <location>
        <begin position="20"/>
        <end position="476"/>
    </location>
</feature>
<gene>
    <name evidence="6" type="ORF">B0T24DRAFT_621963</name>
</gene>
<dbReference type="PANTHER" id="PTHR47966">
    <property type="entry name" value="BETA-SITE APP-CLEAVING ENZYME, ISOFORM A-RELATED"/>
    <property type="match status" value="1"/>
</dbReference>
<comment type="similarity">
    <text evidence="1">Belongs to the peptidase A1 family.</text>
</comment>
<dbReference type="Proteomes" id="UP001287356">
    <property type="component" value="Unassembled WGS sequence"/>
</dbReference>
<dbReference type="GO" id="GO:0004190">
    <property type="term" value="F:aspartic-type endopeptidase activity"/>
    <property type="evidence" value="ECO:0007669"/>
    <property type="project" value="InterPro"/>
</dbReference>
<evidence type="ECO:0000259" key="5">
    <source>
        <dbReference type="PROSITE" id="PS51767"/>
    </source>
</evidence>
<dbReference type="GO" id="GO:0006508">
    <property type="term" value="P:proteolysis"/>
    <property type="evidence" value="ECO:0007669"/>
    <property type="project" value="InterPro"/>
</dbReference>
<reference evidence="6" key="2">
    <citation type="submission" date="2023-06" db="EMBL/GenBank/DDBJ databases">
        <authorList>
            <consortium name="Lawrence Berkeley National Laboratory"/>
            <person name="Haridas S."/>
            <person name="Hensen N."/>
            <person name="Bonometti L."/>
            <person name="Westerberg I."/>
            <person name="Brannstrom I.O."/>
            <person name="Guillou S."/>
            <person name="Cros-Aarteil S."/>
            <person name="Calhoun S."/>
            <person name="Kuo A."/>
            <person name="Mondo S."/>
            <person name="Pangilinan J."/>
            <person name="Riley R."/>
            <person name="Labutti K."/>
            <person name="Andreopoulos B."/>
            <person name="Lipzen A."/>
            <person name="Chen C."/>
            <person name="Yanf M."/>
            <person name="Daum C."/>
            <person name="Ng V."/>
            <person name="Clum A."/>
            <person name="Steindorff A."/>
            <person name="Ohm R."/>
            <person name="Martin F."/>
            <person name="Silar P."/>
            <person name="Natvig D."/>
            <person name="Lalanne C."/>
            <person name="Gautier V."/>
            <person name="Ament-Velasquez S.L."/>
            <person name="Kruys A."/>
            <person name="Hutchinson M.I."/>
            <person name="Powell A.J."/>
            <person name="Barry K."/>
            <person name="Miller A.N."/>
            <person name="Grigoriev I.V."/>
            <person name="Debuchy R."/>
            <person name="Gladieux P."/>
            <person name="Thoren M.H."/>
            <person name="Johannesson H."/>
        </authorList>
    </citation>
    <scope>NUCLEOTIDE SEQUENCE</scope>
    <source>
        <strain evidence="6">CBS 958.72</strain>
    </source>
</reference>